<feature type="region of interest" description="Disordered" evidence="1">
    <location>
        <begin position="210"/>
        <end position="234"/>
    </location>
</feature>
<evidence type="ECO:0000313" key="3">
    <source>
        <dbReference type="Proteomes" id="UP001295423"/>
    </source>
</evidence>
<dbReference type="AlphaFoldDB" id="A0AAD2JGM7"/>
<dbReference type="EMBL" id="CAKOGP040001747">
    <property type="protein sequence ID" value="CAJ1948589.1"/>
    <property type="molecule type" value="Genomic_DNA"/>
</dbReference>
<sequence>MTNTSMTNTIINYMNKKEENWDSLEHALPTYMPPTPPVSILCPARKDWGSPRITNHVSFTQTNQRRNFMPDQEDIQSRKKRNREIYGQIKYHYLCECFEERVLPQLRSTVMDTLCVISDDPEEEDDCHFDSSLDVGSIDDNIDSAEDPLEDTISNGEIPEPLQEQSDNAAITGIPPDGMGSGWTECGKRYSLQRAKLLITHMAEDPFTKALGSGMTEQGRRYSRRVANRQNGAN</sequence>
<comment type="caution">
    <text evidence="2">The sequence shown here is derived from an EMBL/GenBank/DDBJ whole genome shotgun (WGS) entry which is preliminary data.</text>
</comment>
<name>A0AAD2JGM7_9STRA</name>
<dbReference type="Proteomes" id="UP001295423">
    <property type="component" value="Unassembled WGS sequence"/>
</dbReference>
<gene>
    <name evidence="2" type="ORF">CYCCA115_LOCUS11692</name>
</gene>
<organism evidence="2 3">
    <name type="scientific">Cylindrotheca closterium</name>
    <dbReference type="NCBI Taxonomy" id="2856"/>
    <lineage>
        <taxon>Eukaryota</taxon>
        <taxon>Sar</taxon>
        <taxon>Stramenopiles</taxon>
        <taxon>Ochrophyta</taxon>
        <taxon>Bacillariophyta</taxon>
        <taxon>Bacillariophyceae</taxon>
        <taxon>Bacillariophycidae</taxon>
        <taxon>Bacillariales</taxon>
        <taxon>Bacillariaceae</taxon>
        <taxon>Cylindrotheca</taxon>
    </lineage>
</organism>
<accession>A0AAD2JGM7</accession>
<evidence type="ECO:0000313" key="2">
    <source>
        <dbReference type="EMBL" id="CAJ1948589.1"/>
    </source>
</evidence>
<protein>
    <submittedName>
        <fullName evidence="2">Uncharacterized protein</fullName>
    </submittedName>
</protein>
<proteinExistence type="predicted"/>
<evidence type="ECO:0000256" key="1">
    <source>
        <dbReference type="SAM" id="MobiDB-lite"/>
    </source>
</evidence>
<reference evidence="2" key="1">
    <citation type="submission" date="2023-08" db="EMBL/GenBank/DDBJ databases">
        <authorList>
            <person name="Audoor S."/>
            <person name="Bilcke G."/>
        </authorList>
    </citation>
    <scope>NUCLEOTIDE SEQUENCE</scope>
</reference>
<keyword evidence="3" id="KW-1185">Reference proteome</keyword>